<protein>
    <submittedName>
        <fullName evidence="1">Uncharacterized protein</fullName>
    </submittedName>
</protein>
<reference evidence="1 2" key="1">
    <citation type="journal article" date="2023" name="ACS Omega">
        <title>Identification of the Neoaspergillic Acid Biosynthesis Gene Cluster by Establishing an In Vitro CRISPR-Ribonucleoprotein Genetic System in Aspergillus melleus.</title>
        <authorList>
            <person name="Yuan B."/>
            <person name="Grau M.F."/>
            <person name="Murata R.M."/>
            <person name="Torok T."/>
            <person name="Venkateswaran K."/>
            <person name="Stajich J.E."/>
            <person name="Wang C.C.C."/>
        </authorList>
    </citation>
    <scope>NUCLEOTIDE SEQUENCE [LARGE SCALE GENOMIC DNA]</scope>
    <source>
        <strain evidence="1 2">IMV 1140</strain>
    </source>
</reference>
<evidence type="ECO:0000313" key="2">
    <source>
        <dbReference type="Proteomes" id="UP001177260"/>
    </source>
</evidence>
<organism evidence="1 2">
    <name type="scientific">Aspergillus melleus</name>
    <dbReference type="NCBI Taxonomy" id="138277"/>
    <lineage>
        <taxon>Eukaryota</taxon>
        <taxon>Fungi</taxon>
        <taxon>Dikarya</taxon>
        <taxon>Ascomycota</taxon>
        <taxon>Pezizomycotina</taxon>
        <taxon>Eurotiomycetes</taxon>
        <taxon>Eurotiomycetidae</taxon>
        <taxon>Eurotiales</taxon>
        <taxon>Aspergillaceae</taxon>
        <taxon>Aspergillus</taxon>
        <taxon>Aspergillus subgen. Circumdati</taxon>
    </lineage>
</organism>
<accession>A0ACC3AW30</accession>
<name>A0ACC3AW30_9EURO</name>
<dbReference type="Proteomes" id="UP001177260">
    <property type="component" value="Unassembled WGS sequence"/>
</dbReference>
<sequence>MTKSLTFDVRYDNELAHQYYGDGEKLTKRMQDIYSGKNLTFPKEYDTTSTYPPISFMNVTAEDGVDVDGLRGVQVPSGLNVEIIDFDEE</sequence>
<comment type="caution">
    <text evidence="1">The sequence shown here is derived from an EMBL/GenBank/DDBJ whole genome shotgun (WGS) entry which is preliminary data.</text>
</comment>
<evidence type="ECO:0000313" key="1">
    <source>
        <dbReference type="EMBL" id="KAK1142016.1"/>
    </source>
</evidence>
<gene>
    <name evidence="1" type="ORF">N8T08_008222</name>
</gene>
<proteinExistence type="predicted"/>
<keyword evidence="2" id="KW-1185">Reference proteome</keyword>
<dbReference type="EMBL" id="JAOPJF010000055">
    <property type="protein sequence ID" value="KAK1142016.1"/>
    <property type="molecule type" value="Genomic_DNA"/>
</dbReference>